<dbReference type="EMBL" id="NIGF01000008">
    <property type="protein sequence ID" value="PQV63838.1"/>
    <property type="molecule type" value="Genomic_DNA"/>
</dbReference>
<dbReference type="PANTHER" id="PTHR43364">
    <property type="entry name" value="NADH-SPECIFIC METHYLGLYOXAL REDUCTASE-RELATED"/>
    <property type="match status" value="1"/>
</dbReference>
<name>A0A2S8SST7_9BACT</name>
<dbReference type="Pfam" id="PF00248">
    <property type="entry name" value="Aldo_ket_red"/>
    <property type="match status" value="1"/>
</dbReference>
<proteinExistence type="predicted"/>
<dbReference type="PANTHER" id="PTHR43364:SF1">
    <property type="entry name" value="OXIDOREDUCTASE YDHF"/>
    <property type="match status" value="1"/>
</dbReference>
<dbReference type="Gene3D" id="3.20.20.100">
    <property type="entry name" value="NADP-dependent oxidoreductase domain"/>
    <property type="match status" value="1"/>
</dbReference>
<evidence type="ECO:0000313" key="2">
    <source>
        <dbReference type="EMBL" id="PQV63838.1"/>
    </source>
</evidence>
<dbReference type="InterPro" id="IPR050523">
    <property type="entry name" value="AKR_Detox_Biosynth"/>
</dbReference>
<dbReference type="OrthoDB" id="9773828at2"/>
<reference evidence="2 3" key="1">
    <citation type="journal article" date="2018" name="Syst. Appl. Microbiol.">
        <title>Abditibacterium utsteinense sp. nov., the first cultivated member of candidate phylum FBP, isolated from ice-free Antarctic soil samples.</title>
        <authorList>
            <person name="Tahon G."/>
            <person name="Tytgat B."/>
            <person name="Lebbe L."/>
            <person name="Carlier A."/>
            <person name="Willems A."/>
        </authorList>
    </citation>
    <scope>NUCLEOTIDE SEQUENCE [LARGE SCALE GENOMIC DNA]</scope>
    <source>
        <strain evidence="2 3">LMG 29911</strain>
    </source>
</reference>
<organism evidence="2 3">
    <name type="scientific">Abditibacterium utsteinense</name>
    <dbReference type="NCBI Taxonomy" id="1960156"/>
    <lineage>
        <taxon>Bacteria</taxon>
        <taxon>Pseudomonadati</taxon>
        <taxon>Abditibacteriota</taxon>
        <taxon>Abditibacteriia</taxon>
        <taxon>Abditibacteriales</taxon>
        <taxon>Abditibacteriaceae</taxon>
        <taxon>Abditibacterium</taxon>
    </lineage>
</organism>
<gene>
    <name evidence="2" type="ORF">B1R32_10842</name>
</gene>
<comment type="caution">
    <text evidence="2">The sequence shown here is derived from an EMBL/GenBank/DDBJ whole genome shotgun (WGS) entry which is preliminary data.</text>
</comment>
<evidence type="ECO:0000259" key="1">
    <source>
        <dbReference type="Pfam" id="PF00248"/>
    </source>
</evidence>
<dbReference type="RefSeq" id="WP_105483681.1">
    <property type="nucleotide sequence ID" value="NZ_NIGF01000008.1"/>
</dbReference>
<evidence type="ECO:0000313" key="3">
    <source>
        <dbReference type="Proteomes" id="UP000237684"/>
    </source>
</evidence>
<keyword evidence="3" id="KW-1185">Reference proteome</keyword>
<sequence length="309" mass="34091">MFENHKPIALGCMGMSGTWNPSDLTPARINKAIEAFEAALIAGITLFDHADIYGGGTCEEVFKSCLEAHPDARDNIQIWSKGGLGGAFNLSSDYLREALENSLRRLGVEHLELYQLHRPDMLAHPRDTAKFVNEAITSGKIGAIGVSNYFPEQIRALQKYLDVPIVSNQFELNALRLVPFYEGWTMPKYGGYSGDVGVVGDGLLDFCMAENITPLAYAPLGRSILSKSDSTDGREKDVQDVLGELALKYEATRGQIALAWLRTHPSGIIPVVGSNNPAHIFEATQKSDLRLERGEWYRVFTASWGRNMP</sequence>
<dbReference type="InterPro" id="IPR023210">
    <property type="entry name" value="NADP_OxRdtase_dom"/>
</dbReference>
<dbReference type="SUPFAM" id="SSF51430">
    <property type="entry name" value="NAD(P)-linked oxidoreductase"/>
    <property type="match status" value="1"/>
</dbReference>
<protein>
    <submittedName>
        <fullName evidence="2">Putative oxidoreductase</fullName>
    </submittedName>
</protein>
<accession>A0A2S8SST7</accession>
<dbReference type="GO" id="GO:0016491">
    <property type="term" value="F:oxidoreductase activity"/>
    <property type="evidence" value="ECO:0007669"/>
    <property type="project" value="InterPro"/>
</dbReference>
<dbReference type="FunCoup" id="A0A2S8SST7">
    <property type="interactions" value="4"/>
</dbReference>
<feature type="domain" description="NADP-dependent oxidoreductase" evidence="1">
    <location>
        <begin position="8"/>
        <end position="296"/>
    </location>
</feature>
<dbReference type="PRINTS" id="PR00069">
    <property type="entry name" value="ALDKETRDTASE"/>
</dbReference>
<dbReference type="GO" id="GO:0005829">
    <property type="term" value="C:cytosol"/>
    <property type="evidence" value="ECO:0007669"/>
    <property type="project" value="TreeGrafter"/>
</dbReference>
<dbReference type="AlphaFoldDB" id="A0A2S8SST7"/>
<dbReference type="InterPro" id="IPR020471">
    <property type="entry name" value="AKR"/>
</dbReference>
<dbReference type="InterPro" id="IPR036812">
    <property type="entry name" value="NAD(P)_OxRdtase_dom_sf"/>
</dbReference>
<dbReference type="Proteomes" id="UP000237684">
    <property type="component" value="Unassembled WGS sequence"/>
</dbReference>
<dbReference type="InParanoid" id="A0A2S8SST7"/>